<keyword evidence="5" id="KW-1185">Reference proteome</keyword>
<evidence type="ECO:0000256" key="2">
    <source>
        <dbReference type="SAM" id="SignalP"/>
    </source>
</evidence>
<reference evidence="4 5" key="1">
    <citation type="submission" date="2017-06" db="EMBL/GenBank/DDBJ databases">
        <authorList>
            <person name="Kim H.J."/>
            <person name="Triplett B.A."/>
        </authorList>
    </citation>
    <scope>NUCLEOTIDE SEQUENCE [LARGE SCALE GENOMIC DNA]</scope>
    <source>
        <strain evidence="4 5">DSM 13116</strain>
    </source>
</reference>
<dbReference type="InterPro" id="IPR018637">
    <property type="entry name" value="DUF2059"/>
</dbReference>
<proteinExistence type="predicted"/>
<evidence type="ECO:0000313" key="4">
    <source>
        <dbReference type="EMBL" id="SNR69116.1"/>
    </source>
</evidence>
<evidence type="ECO:0000259" key="3">
    <source>
        <dbReference type="Pfam" id="PF09832"/>
    </source>
</evidence>
<keyword evidence="2" id="KW-0732">Signal</keyword>
<feature type="region of interest" description="Disordered" evidence="1">
    <location>
        <begin position="162"/>
        <end position="182"/>
    </location>
</feature>
<gene>
    <name evidence="4" type="ORF">SAMN04488503_0891</name>
</gene>
<dbReference type="AlphaFoldDB" id="A0A238YCZ3"/>
<dbReference type="Proteomes" id="UP000198324">
    <property type="component" value="Unassembled WGS sequence"/>
</dbReference>
<evidence type="ECO:0000313" key="5">
    <source>
        <dbReference type="Proteomes" id="UP000198324"/>
    </source>
</evidence>
<feature type="domain" description="DUF2059" evidence="3">
    <location>
        <begin position="95"/>
        <end position="149"/>
    </location>
</feature>
<evidence type="ECO:0000256" key="1">
    <source>
        <dbReference type="SAM" id="MobiDB-lite"/>
    </source>
</evidence>
<name>A0A238YCZ3_9BACT</name>
<dbReference type="Pfam" id="PF09832">
    <property type="entry name" value="DUF2059"/>
    <property type="match status" value="1"/>
</dbReference>
<dbReference type="RefSeq" id="WP_089272086.1">
    <property type="nucleotide sequence ID" value="NZ_FZOC01000001.1"/>
</dbReference>
<feature type="chain" id="PRO_5013054131" description="DUF2059 domain-containing protein" evidence="2">
    <location>
        <begin position="26"/>
        <end position="182"/>
    </location>
</feature>
<dbReference type="EMBL" id="FZOC01000001">
    <property type="protein sequence ID" value="SNR69116.1"/>
    <property type="molecule type" value="Genomic_DNA"/>
</dbReference>
<protein>
    <recommendedName>
        <fullName evidence="3">DUF2059 domain-containing protein</fullName>
    </recommendedName>
</protein>
<organism evidence="4 5">
    <name type="scientific">Humidesulfovibrio mexicanus</name>
    <dbReference type="NCBI Taxonomy" id="147047"/>
    <lineage>
        <taxon>Bacteria</taxon>
        <taxon>Pseudomonadati</taxon>
        <taxon>Thermodesulfobacteriota</taxon>
        <taxon>Desulfovibrionia</taxon>
        <taxon>Desulfovibrionales</taxon>
        <taxon>Desulfovibrionaceae</taxon>
        <taxon>Humidesulfovibrio</taxon>
    </lineage>
</organism>
<sequence>MTAKTCCAALALGLALLFPAAPLRAETLTPEKRQEVLRLVEALGGNEMIDQCVRQNMELVKKLRPDIPADKMPVVEREIAALLREKIAAPGGLAEQVMPVFSKRFTEAELRQLAAFYESPVGRKAVAVLPQALREARDVAQRTAIGFIPEISQRVTDTLRREAGNGASGRGEAAVSGLRGTI</sequence>
<feature type="signal peptide" evidence="2">
    <location>
        <begin position="1"/>
        <end position="25"/>
    </location>
</feature>
<accession>A0A238YCZ3</accession>
<dbReference type="OrthoDB" id="5510290at2"/>